<evidence type="ECO:0000313" key="2">
    <source>
        <dbReference type="EMBL" id="HIR89631.1"/>
    </source>
</evidence>
<proteinExistence type="predicted"/>
<comment type="caution">
    <text evidence="2">The sequence shown here is derived from an EMBL/GenBank/DDBJ whole genome shotgun (WGS) entry which is preliminary data.</text>
</comment>
<evidence type="ECO:0000256" key="1">
    <source>
        <dbReference type="SAM" id="MobiDB-lite"/>
    </source>
</evidence>
<evidence type="ECO:0000313" key="3">
    <source>
        <dbReference type="Proteomes" id="UP000824201"/>
    </source>
</evidence>
<gene>
    <name evidence="2" type="ORF">IAC96_11855</name>
</gene>
<sequence>MKKQNKYFIAVIASCCIVALSGCDNNSVKVGNNQKLVYGTVEKIVGNEIVLQRQYESGKEESDTTETQNLSEQSSSADTSSKESETESSSDNENEESQSSVTEEEENQKQSEADTGENTEVIVALQLPVGVTIHKENKTINFTEIQEGDPLKILMEKDSSGIEVPVEAWVAELTEKEKESLENEEPTTAVSAPSTEELTSSSVPSTEESVSSSVSIEAETTPSSEAETSSSISGQMTEPSFQN</sequence>
<feature type="region of interest" description="Disordered" evidence="1">
    <location>
        <begin position="176"/>
        <end position="243"/>
    </location>
</feature>
<protein>
    <submittedName>
        <fullName evidence="2">Uncharacterized protein</fullName>
    </submittedName>
</protein>
<name>A0A9D1EFV7_9FIRM</name>
<feature type="region of interest" description="Disordered" evidence="1">
    <location>
        <begin position="55"/>
        <end position="119"/>
    </location>
</feature>
<dbReference type="Proteomes" id="UP000824201">
    <property type="component" value="Unassembled WGS sequence"/>
</dbReference>
<reference evidence="2" key="2">
    <citation type="journal article" date="2021" name="PeerJ">
        <title>Extensive microbial diversity within the chicken gut microbiome revealed by metagenomics and culture.</title>
        <authorList>
            <person name="Gilroy R."/>
            <person name="Ravi A."/>
            <person name="Getino M."/>
            <person name="Pursley I."/>
            <person name="Horton D.L."/>
            <person name="Alikhan N.F."/>
            <person name="Baker D."/>
            <person name="Gharbi K."/>
            <person name="Hall N."/>
            <person name="Watson M."/>
            <person name="Adriaenssens E.M."/>
            <person name="Foster-Nyarko E."/>
            <person name="Jarju S."/>
            <person name="Secka A."/>
            <person name="Antonio M."/>
            <person name="Oren A."/>
            <person name="Chaudhuri R.R."/>
            <person name="La Ragione R."/>
            <person name="Hildebrand F."/>
            <person name="Pallen M.J."/>
        </authorList>
    </citation>
    <scope>NUCLEOTIDE SEQUENCE</scope>
    <source>
        <strain evidence="2">ChiW13-3771</strain>
    </source>
</reference>
<reference evidence="2" key="1">
    <citation type="submission" date="2020-10" db="EMBL/GenBank/DDBJ databases">
        <authorList>
            <person name="Gilroy R."/>
        </authorList>
    </citation>
    <scope>NUCLEOTIDE SEQUENCE</scope>
    <source>
        <strain evidence="2">ChiW13-3771</strain>
    </source>
</reference>
<accession>A0A9D1EFV7</accession>
<dbReference type="AlphaFoldDB" id="A0A9D1EFV7"/>
<feature type="compositionally biased region" description="Low complexity" evidence="1">
    <location>
        <begin position="194"/>
        <end position="233"/>
    </location>
</feature>
<dbReference type="EMBL" id="DVHN01000159">
    <property type="protein sequence ID" value="HIR89631.1"/>
    <property type="molecule type" value="Genomic_DNA"/>
</dbReference>
<feature type="compositionally biased region" description="Acidic residues" evidence="1">
    <location>
        <begin position="86"/>
        <end position="106"/>
    </location>
</feature>
<dbReference type="PROSITE" id="PS51257">
    <property type="entry name" value="PROKAR_LIPOPROTEIN"/>
    <property type="match status" value="1"/>
</dbReference>
<feature type="compositionally biased region" description="Polar residues" evidence="1">
    <location>
        <begin position="234"/>
        <end position="243"/>
    </location>
</feature>
<organism evidence="2 3">
    <name type="scientific">Candidatus Fimimorpha faecalis</name>
    <dbReference type="NCBI Taxonomy" id="2840824"/>
    <lineage>
        <taxon>Bacteria</taxon>
        <taxon>Bacillati</taxon>
        <taxon>Bacillota</taxon>
        <taxon>Clostridia</taxon>
        <taxon>Eubacteriales</taxon>
        <taxon>Candidatus Fimimorpha</taxon>
    </lineage>
</organism>